<evidence type="ECO:0000256" key="1">
    <source>
        <dbReference type="SAM" id="MobiDB-lite"/>
    </source>
</evidence>
<evidence type="ECO:0000313" key="2">
    <source>
        <dbReference type="EMBL" id="CAA9412176.1"/>
    </source>
</evidence>
<feature type="non-terminal residue" evidence="2">
    <location>
        <position position="1"/>
    </location>
</feature>
<accession>A0A6J4PCP1</accession>
<reference evidence="2" key="1">
    <citation type="submission" date="2020-02" db="EMBL/GenBank/DDBJ databases">
        <authorList>
            <person name="Meier V. D."/>
        </authorList>
    </citation>
    <scope>NUCLEOTIDE SEQUENCE</scope>
    <source>
        <strain evidence="2">AVDCRST_MAG78</strain>
    </source>
</reference>
<gene>
    <name evidence="2" type="ORF">AVDCRST_MAG78-458</name>
</gene>
<organism evidence="2">
    <name type="scientific">uncultured Rubrobacteraceae bacterium</name>
    <dbReference type="NCBI Taxonomy" id="349277"/>
    <lineage>
        <taxon>Bacteria</taxon>
        <taxon>Bacillati</taxon>
        <taxon>Actinomycetota</taxon>
        <taxon>Rubrobacteria</taxon>
        <taxon>Rubrobacterales</taxon>
        <taxon>Rubrobacteraceae</taxon>
        <taxon>environmental samples</taxon>
    </lineage>
</organism>
<feature type="compositionally biased region" description="Basic residues" evidence="1">
    <location>
        <begin position="12"/>
        <end position="31"/>
    </location>
</feature>
<name>A0A6J4PCP1_9ACTN</name>
<dbReference type="AlphaFoldDB" id="A0A6J4PCP1"/>
<dbReference type="EMBL" id="CADCVB010000029">
    <property type="protein sequence ID" value="CAA9412176.1"/>
    <property type="molecule type" value="Genomic_DNA"/>
</dbReference>
<proteinExistence type="predicted"/>
<protein>
    <submittedName>
        <fullName evidence="2">Uncharacterized protein</fullName>
    </submittedName>
</protein>
<feature type="region of interest" description="Disordered" evidence="1">
    <location>
        <begin position="1"/>
        <end position="31"/>
    </location>
</feature>
<feature type="non-terminal residue" evidence="2">
    <location>
        <position position="31"/>
    </location>
</feature>
<sequence length="31" mass="3635">GRRQDEDEGAIRHVRAARKVRGRHRLRRGGL</sequence>